<feature type="region of interest" description="Disordered" evidence="1">
    <location>
        <begin position="94"/>
        <end position="117"/>
    </location>
</feature>
<feature type="compositionally biased region" description="Basic residues" evidence="1">
    <location>
        <begin position="98"/>
        <end position="115"/>
    </location>
</feature>
<dbReference type="AlphaFoldDB" id="A0A8D8MP07"/>
<dbReference type="EMBL" id="HBUE01213656">
    <property type="protein sequence ID" value="CAG6535642.1"/>
    <property type="molecule type" value="Transcribed_RNA"/>
</dbReference>
<sequence>MFRHALPIVQREARLSVPRESLATRSHYAKPETAPSFSAISVCFASSRPSRALRSLLVGQCASSPASGFPQTRRAALAADGQPTLRYALLHNQASPQAHRRARTARARTRGRLRQGRCSAAVRSHAHTGELRSYAQCRLRGLLSLGIGLS</sequence>
<organism evidence="2">
    <name type="scientific">Culex pipiens</name>
    <name type="common">House mosquito</name>
    <dbReference type="NCBI Taxonomy" id="7175"/>
    <lineage>
        <taxon>Eukaryota</taxon>
        <taxon>Metazoa</taxon>
        <taxon>Ecdysozoa</taxon>
        <taxon>Arthropoda</taxon>
        <taxon>Hexapoda</taxon>
        <taxon>Insecta</taxon>
        <taxon>Pterygota</taxon>
        <taxon>Neoptera</taxon>
        <taxon>Endopterygota</taxon>
        <taxon>Diptera</taxon>
        <taxon>Nematocera</taxon>
        <taxon>Culicoidea</taxon>
        <taxon>Culicidae</taxon>
        <taxon>Culicinae</taxon>
        <taxon>Culicini</taxon>
        <taxon>Culex</taxon>
        <taxon>Culex</taxon>
    </lineage>
</organism>
<evidence type="ECO:0000256" key="1">
    <source>
        <dbReference type="SAM" id="MobiDB-lite"/>
    </source>
</evidence>
<reference evidence="2" key="1">
    <citation type="submission" date="2021-05" db="EMBL/GenBank/DDBJ databases">
        <authorList>
            <person name="Alioto T."/>
            <person name="Alioto T."/>
            <person name="Gomez Garrido J."/>
        </authorList>
    </citation>
    <scope>NUCLEOTIDE SEQUENCE</scope>
</reference>
<name>A0A8D8MP07_CULPI</name>
<protein>
    <submittedName>
        <fullName evidence="2">(northern house mosquito) hypothetical protein</fullName>
    </submittedName>
</protein>
<proteinExistence type="predicted"/>
<dbReference type="EMBL" id="HBUE01320165">
    <property type="protein sequence ID" value="CAG6587630.1"/>
    <property type="molecule type" value="Transcribed_RNA"/>
</dbReference>
<evidence type="ECO:0000313" key="2">
    <source>
        <dbReference type="EMBL" id="CAG6535642.1"/>
    </source>
</evidence>
<accession>A0A8D8MP07</accession>